<evidence type="ECO:0000313" key="2">
    <source>
        <dbReference type="EMBL" id="MBX37800.1"/>
    </source>
</evidence>
<protein>
    <submittedName>
        <fullName evidence="2">Uncharacterized protein</fullName>
    </submittedName>
</protein>
<proteinExistence type="predicted"/>
<dbReference type="EMBL" id="GGEC01057316">
    <property type="protein sequence ID" value="MBX37800.1"/>
    <property type="molecule type" value="Transcribed_RNA"/>
</dbReference>
<feature type="transmembrane region" description="Helical" evidence="1">
    <location>
        <begin position="6"/>
        <end position="23"/>
    </location>
</feature>
<name>A0A2P2N5S3_RHIMU</name>
<sequence>MNTVFNMNLVFASIVMRLILYQIL</sequence>
<keyword evidence="1" id="KW-0472">Membrane</keyword>
<evidence type="ECO:0000256" key="1">
    <source>
        <dbReference type="SAM" id="Phobius"/>
    </source>
</evidence>
<accession>A0A2P2N5S3</accession>
<dbReference type="AlphaFoldDB" id="A0A2P2N5S3"/>
<reference evidence="2" key="1">
    <citation type="submission" date="2018-02" db="EMBL/GenBank/DDBJ databases">
        <title>Rhizophora mucronata_Transcriptome.</title>
        <authorList>
            <person name="Meera S.P."/>
            <person name="Sreeshan A."/>
            <person name="Augustine A."/>
        </authorList>
    </citation>
    <scope>NUCLEOTIDE SEQUENCE</scope>
    <source>
        <tissue evidence="2">Leaf</tissue>
    </source>
</reference>
<keyword evidence="1" id="KW-1133">Transmembrane helix</keyword>
<keyword evidence="1" id="KW-0812">Transmembrane</keyword>
<organism evidence="2">
    <name type="scientific">Rhizophora mucronata</name>
    <name type="common">Asiatic mangrove</name>
    <dbReference type="NCBI Taxonomy" id="61149"/>
    <lineage>
        <taxon>Eukaryota</taxon>
        <taxon>Viridiplantae</taxon>
        <taxon>Streptophyta</taxon>
        <taxon>Embryophyta</taxon>
        <taxon>Tracheophyta</taxon>
        <taxon>Spermatophyta</taxon>
        <taxon>Magnoliopsida</taxon>
        <taxon>eudicotyledons</taxon>
        <taxon>Gunneridae</taxon>
        <taxon>Pentapetalae</taxon>
        <taxon>rosids</taxon>
        <taxon>fabids</taxon>
        <taxon>Malpighiales</taxon>
        <taxon>Rhizophoraceae</taxon>
        <taxon>Rhizophora</taxon>
    </lineage>
</organism>